<accession>K5ZGU9</accession>
<dbReference type="AlphaFoldDB" id="K5ZGU9"/>
<dbReference type="Proteomes" id="UP000006330">
    <property type="component" value="Unassembled WGS sequence"/>
</dbReference>
<dbReference type="EMBL" id="AGZO01000018">
    <property type="protein sequence ID" value="EKN14904.1"/>
    <property type="molecule type" value="Genomic_DNA"/>
</dbReference>
<evidence type="ECO:0000313" key="1">
    <source>
        <dbReference type="EMBL" id="EKN14904.1"/>
    </source>
</evidence>
<proteinExistence type="predicted"/>
<comment type="caution">
    <text evidence="1">The sequence shown here is derived from an EMBL/GenBank/DDBJ whole genome shotgun (WGS) entry which is preliminary data.</text>
</comment>
<protein>
    <submittedName>
        <fullName evidence="1">Uncharacterized protein</fullName>
    </submittedName>
</protein>
<name>K5ZGU9_9BACT</name>
<dbReference type="HOGENOM" id="CLU_3028118_0_0_10"/>
<sequence>MYNELFNFNGSIDKKKPAAQLKQQAFHQIKNTKEFRLILPAGVLYQGRTTLQFFL</sequence>
<organism evidence="1 2">
    <name type="scientific">Parabacteroides goldsteinii CL02T12C30</name>
    <dbReference type="NCBI Taxonomy" id="999418"/>
    <lineage>
        <taxon>Bacteria</taxon>
        <taxon>Pseudomonadati</taxon>
        <taxon>Bacteroidota</taxon>
        <taxon>Bacteroidia</taxon>
        <taxon>Bacteroidales</taxon>
        <taxon>Tannerellaceae</taxon>
        <taxon>Parabacteroides</taxon>
    </lineage>
</organism>
<reference evidence="1 2" key="1">
    <citation type="submission" date="2012-02" db="EMBL/GenBank/DDBJ databases">
        <title>The Genome Sequence of Parabacteroides goldsteinii CL02T12C30.</title>
        <authorList>
            <consortium name="The Broad Institute Genome Sequencing Platform"/>
            <person name="Earl A."/>
            <person name="Ward D."/>
            <person name="Feldgarden M."/>
            <person name="Gevers D."/>
            <person name="Zitomersky N.L."/>
            <person name="Coyne M.J."/>
            <person name="Comstock L.E."/>
            <person name="Young S.K."/>
            <person name="Zeng Q."/>
            <person name="Gargeya S."/>
            <person name="Fitzgerald M."/>
            <person name="Haas B."/>
            <person name="Abouelleil A."/>
            <person name="Alvarado L."/>
            <person name="Arachchi H.M."/>
            <person name="Berlin A."/>
            <person name="Chapman S.B."/>
            <person name="Gearin G."/>
            <person name="Goldberg J."/>
            <person name="Griggs A."/>
            <person name="Gujja S."/>
            <person name="Hansen M."/>
            <person name="Heiman D."/>
            <person name="Howarth C."/>
            <person name="Larimer J."/>
            <person name="Lui A."/>
            <person name="MacDonald P.J.P."/>
            <person name="McCowen C."/>
            <person name="Montmayeur A."/>
            <person name="Murphy C."/>
            <person name="Neiman D."/>
            <person name="Pearson M."/>
            <person name="Priest M."/>
            <person name="Roberts A."/>
            <person name="Saif S."/>
            <person name="Shea T."/>
            <person name="Sisk P."/>
            <person name="Stolte C."/>
            <person name="Sykes S."/>
            <person name="Wortman J."/>
            <person name="Nusbaum C."/>
            <person name="Birren B."/>
        </authorList>
    </citation>
    <scope>NUCLEOTIDE SEQUENCE [LARGE SCALE GENOMIC DNA]</scope>
    <source>
        <strain evidence="1 2">CL02T12C30</strain>
    </source>
</reference>
<gene>
    <name evidence="1" type="ORF">HMPREF1076_02809</name>
</gene>
<evidence type="ECO:0000313" key="2">
    <source>
        <dbReference type="Proteomes" id="UP000006330"/>
    </source>
</evidence>